<evidence type="ECO:0000256" key="5">
    <source>
        <dbReference type="ARBA" id="ARBA00023136"/>
    </source>
</evidence>
<dbReference type="PANTHER" id="PTHR42893">
    <property type="entry name" value="PROTEIN DETOXIFICATION 44, CHLOROPLASTIC-RELATED"/>
    <property type="match status" value="1"/>
</dbReference>
<keyword evidence="4 6" id="KW-1133">Transmembrane helix</keyword>
<evidence type="ECO:0000313" key="8">
    <source>
        <dbReference type="Proteomes" id="UP000660262"/>
    </source>
</evidence>
<comment type="caution">
    <text evidence="7">The sequence shown here is derived from an EMBL/GenBank/DDBJ whole genome shotgun (WGS) entry which is preliminary data.</text>
</comment>
<keyword evidence="8" id="KW-1185">Reference proteome</keyword>
<dbReference type="EMBL" id="BNJQ01000005">
    <property type="protein sequence ID" value="GHP03517.1"/>
    <property type="molecule type" value="Genomic_DNA"/>
</dbReference>
<dbReference type="OrthoDB" id="2126698at2759"/>
<evidence type="ECO:0008006" key="9">
    <source>
        <dbReference type="Google" id="ProtNLM"/>
    </source>
</evidence>
<evidence type="ECO:0000313" key="7">
    <source>
        <dbReference type="EMBL" id="GHP03517.1"/>
    </source>
</evidence>
<keyword evidence="5 6" id="KW-0472">Membrane</keyword>
<evidence type="ECO:0000256" key="2">
    <source>
        <dbReference type="ARBA" id="ARBA00010199"/>
    </source>
</evidence>
<evidence type="ECO:0000256" key="4">
    <source>
        <dbReference type="ARBA" id="ARBA00022989"/>
    </source>
</evidence>
<organism evidence="7 8">
    <name type="scientific">Pycnococcus provasolii</name>
    <dbReference type="NCBI Taxonomy" id="41880"/>
    <lineage>
        <taxon>Eukaryota</taxon>
        <taxon>Viridiplantae</taxon>
        <taxon>Chlorophyta</taxon>
        <taxon>Pseudoscourfieldiophyceae</taxon>
        <taxon>Pseudoscourfieldiales</taxon>
        <taxon>Pycnococcaceae</taxon>
        <taxon>Pycnococcus</taxon>
    </lineage>
</organism>
<gene>
    <name evidence="7" type="ORF">PPROV_000227200</name>
</gene>
<dbReference type="AlphaFoldDB" id="A0A830HEH6"/>
<dbReference type="InterPro" id="IPR044644">
    <property type="entry name" value="DinF-like"/>
</dbReference>
<evidence type="ECO:0000256" key="1">
    <source>
        <dbReference type="ARBA" id="ARBA00004141"/>
    </source>
</evidence>
<feature type="transmembrane region" description="Helical" evidence="6">
    <location>
        <begin position="52"/>
        <end position="77"/>
    </location>
</feature>
<comment type="similarity">
    <text evidence="2">Belongs to the multi antimicrobial extrusion (MATE) (TC 2.A.66.1) family.</text>
</comment>
<feature type="transmembrane region" description="Helical" evidence="6">
    <location>
        <begin position="409"/>
        <end position="428"/>
    </location>
</feature>
<name>A0A830HEH6_9CHLO</name>
<sequence length="509" mass="54228">MAPPVHSPGPSGPSHLSLIRLALPALILNLATPLGTLISSVLFGQIKGHTSLAIFAAVSSMCSFAAFPTNYFAVGVASKVAALTSLPTSSTGSNKKNSFEMITTISAIFAGALPAAILAAAASQLVAILKTPQQETLAYYYPRVASIPFRVVAMSAQAAMSADGQMYAAAALSLVQVVIEASLTYTSLTKPPPFLPSGMRGAGTATAISWAVLSVIATAMRAWRSWRRKKKAEEEEEQIQAGAPLDEALLHSYDTNEDDDNVNIKNMFYTFLADGVRHFVRSLALQASFLAATLVVASVDSTALAAHQIILTLWLVTSYAVDGVADAVTILGSKLSSARDNEEQEDERRHEYTIKIRHLLGRASVHAVAISSSIALAFAFAPHSTVRLFLRQADHDKVMSDLFGRGSRVSPWAVLIAAQPINAFAFLADGALAASQSFGIARNIMCWGLLVFTVVLGTYLAAQKYHPSETHEYLTTLAAVWTAKTLMNVVRSSSGMAHSLLFWAPTPSS</sequence>
<proteinExistence type="inferred from homology"/>
<feature type="transmembrane region" description="Helical" evidence="6">
    <location>
        <begin position="205"/>
        <end position="223"/>
    </location>
</feature>
<dbReference type="PANTHER" id="PTHR42893:SF46">
    <property type="entry name" value="PROTEIN DETOXIFICATION 44, CHLOROPLASTIC"/>
    <property type="match status" value="1"/>
</dbReference>
<evidence type="ECO:0000256" key="6">
    <source>
        <dbReference type="SAM" id="Phobius"/>
    </source>
</evidence>
<keyword evidence="3 6" id="KW-0812">Transmembrane</keyword>
<feature type="transmembrane region" description="Helical" evidence="6">
    <location>
        <begin position="359"/>
        <end position="381"/>
    </location>
</feature>
<feature type="transmembrane region" description="Helical" evidence="6">
    <location>
        <begin position="166"/>
        <end position="185"/>
    </location>
</feature>
<dbReference type="Proteomes" id="UP000660262">
    <property type="component" value="Unassembled WGS sequence"/>
</dbReference>
<dbReference type="GO" id="GO:0016020">
    <property type="term" value="C:membrane"/>
    <property type="evidence" value="ECO:0007669"/>
    <property type="project" value="UniProtKB-SubCell"/>
</dbReference>
<comment type="subcellular location">
    <subcellularLocation>
        <location evidence="1">Membrane</location>
        <topology evidence="1">Multi-pass membrane protein</topology>
    </subcellularLocation>
</comment>
<feature type="transmembrane region" description="Helical" evidence="6">
    <location>
        <begin position="21"/>
        <end position="46"/>
    </location>
</feature>
<feature type="transmembrane region" description="Helical" evidence="6">
    <location>
        <begin position="440"/>
        <end position="461"/>
    </location>
</feature>
<feature type="transmembrane region" description="Helical" evidence="6">
    <location>
        <begin position="98"/>
        <end position="120"/>
    </location>
</feature>
<accession>A0A830HEH6</accession>
<protein>
    <recommendedName>
        <fullName evidence="9">Protein DETOXIFICATION</fullName>
    </recommendedName>
</protein>
<evidence type="ECO:0000256" key="3">
    <source>
        <dbReference type="ARBA" id="ARBA00022692"/>
    </source>
</evidence>
<reference evidence="7" key="1">
    <citation type="submission" date="2020-10" db="EMBL/GenBank/DDBJ databases">
        <title>Unveiling of a novel bifunctional photoreceptor, Dualchrome1, isolated from a cosmopolitan green alga.</title>
        <authorList>
            <person name="Suzuki S."/>
            <person name="Kawachi M."/>
        </authorList>
    </citation>
    <scope>NUCLEOTIDE SEQUENCE</scope>
    <source>
        <strain evidence="7">NIES 2893</strain>
    </source>
</reference>